<dbReference type="EMBL" id="BAAAVI010000079">
    <property type="protein sequence ID" value="GAA2904539.1"/>
    <property type="molecule type" value="Genomic_DNA"/>
</dbReference>
<evidence type="ECO:0000313" key="2">
    <source>
        <dbReference type="Proteomes" id="UP001500831"/>
    </source>
</evidence>
<dbReference type="Proteomes" id="UP001500831">
    <property type="component" value="Unassembled WGS sequence"/>
</dbReference>
<gene>
    <name evidence="1" type="ORF">GCM10010517_70650</name>
</gene>
<protein>
    <submittedName>
        <fullName evidence="1">Uncharacterized protein</fullName>
    </submittedName>
</protein>
<comment type="caution">
    <text evidence="1">The sequence shown here is derived from an EMBL/GenBank/DDBJ whole genome shotgun (WGS) entry which is preliminary data.</text>
</comment>
<keyword evidence="2" id="KW-1185">Reference proteome</keyword>
<sequence>MPASTPKKTTDTIAHHDSTKALRRPEGLRACAGKDAPSEKCHGRRSASAGTLPCVTALDVMTEFGSTGRIGPLRCGASLTDIAAVLGPPWDIGRVSTRTRWPHLFSYGHVELCVCRCRTVTTLSAQTWHDVVELPAARTNTITSLPARLTYRQLTAALDAAGCCWQPVSRQSPGGVELRTRPLGVAFTFRTDDGPEPLLENASVWLDPHDCPPLPPGHPDDGFGA</sequence>
<accession>A0ABN3W850</accession>
<name>A0ABN3W850_9ACTN</name>
<evidence type="ECO:0000313" key="1">
    <source>
        <dbReference type="EMBL" id="GAA2904539.1"/>
    </source>
</evidence>
<proteinExistence type="predicted"/>
<organism evidence="1 2">
    <name type="scientific">Streptosporangium fragile</name>
    <dbReference type="NCBI Taxonomy" id="46186"/>
    <lineage>
        <taxon>Bacteria</taxon>
        <taxon>Bacillati</taxon>
        <taxon>Actinomycetota</taxon>
        <taxon>Actinomycetes</taxon>
        <taxon>Streptosporangiales</taxon>
        <taxon>Streptosporangiaceae</taxon>
        <taxon>Streptosporangium</taxon>
    </lineage>
</organism>
<reference evidence="1 2" key="1">
    <citation type="journal article" date="2019" name="Int. J. Syst. Evol. Microbiol.">
        <title>The Global Catalogue of Microorganisms (GCM) 10K type strain sequencing project: providing services to taxonomists for standard genome sequencing and annotation.</title>
        <authorList>
            <consortium name="The Broad Institute Genomics Platform"/>
            <consortium name="The Broad Institute Genome Sequencing Center for Infectious Disease"/>
            <person name="Wu L."/>
            <person name="Ma J."/>
        </authorList>
    </citation>
    <scope>NUCLEOTIDE SEQUENCE [LARGE SCALE GENOMIC DNA]</scope>
    <source>
        <strain evidence="1 2">JCM 6242</strain>
    </source>
</reference>